<feature type="transmembrane region" description="Helical" evidence="6">
    <location>
        <begin position="12"/>
        <end position="34"/>
    </location>
</feature>
<keyword evidence="8" id="KW-1185">Reference proteome</keyword>
<protein>
    <submittedName>
        <fullName evidence="7">Vacuolar ATPase assembly integral membrane protein VMA21</fullName>
    </submittedName>
</protein>
<comment type="subcellular location">
    <subcellularLocation>
        <location evidence="6">Endoplasmic reticulum membrane</location>
        <topology evidence="6">Multi-pass membrane protein</topology>
    </subcellularLocation>
    <subcellularLocation>
        <location evidence="6">Endoplasmic reticulum-Golgi intermediate compartment membrane</location>
        <topology evidence="6">Multi-pass membrane protein</topology>
    </subcellularLocation>
    <subcellularLocation>
        <location evidence="6">Cytoplasmic vesicle</location>
        <location evidence="6">COPII-coated vesicle membrane</location>
        <topology evidence="6">Multi-pass membrane protein</topology>
    </subcellularLocation>
</comment>
<sequence>MAEVSKQVINKLVFFTAMMISAPLICFFVADYIFSNSLVSGGLAALVANIVLIGYVIVAFTEEIPVELKKDD</sequence>
<dbReference type="FunCoup" id="C4QX14">
    <property type="interactions" value="58"/>
</dbReference>
<proteinExistence type="inferred from homology"/>
<dbReference type="GO" id="GO:0033116">
    <property type="term" value="C:endoplasmic reticulum-Golgi intermediate compartment membrane"/>
    <property type="evidence" value="ECO:0007669"/>
    <property type="project" value="UniProtKB-SubCell"/>
</dbReference>
<dbReference type="GO" id="GO:0012507">
    <property type="term" value="C:ER to Golgi transport vesicle membrane"/>
    <property type="evidence" value="ECO:0007669"/>
    <property type="project" value="UniProtKB-SubCell"/>
</dbReference>
<evidence type="ECO:0000256" key="3">
    <source>
        <dbReference type="ARBA" id="ARBA00022989"/>
    </source>
</evidence>
<keyword evidence="1 6" id="KW-0812">Transmembrane</keyword>
<dbReference type="RefSeq" id="XP_002490068.1">
    <property type="nucleotide sequence ID" value="XM_002490023.1"/>
</dbReference>
<dbReference type="Pfam" id="PF09446">
    <property type="entry name" value="VMA21"/>
    <property type="match status" value="1"/>
</dbReference>
<evidence type="ECO:0000256" key="5">
    <source>
        <dbReference type="ARBA" id="ARBA00023329"/>
    </source>
</evidence>
<keyword evidence="5 6" id="KW-0968">Cytoplasmic vesicle</keyword>
<dbReference type="KEGG" id="ppa:PAS_chr1-1_0410"/>
<dbReference type="eggNOG" id="ENOG502SBNA">
    <property type="taxonomic scope" value="Eukaryota"/>
</dbReference>
<dbReference type="GO" id="GO:0070072">
    <property type="term" value="P:vacuolar proton-transporting V-type ATPase complex assembly"/>
    <property type="evidence" value="ECO:0007669"/>
    <property type="project" value="UniProtKB-UniRule"/>
</dbReference>
<dbReference type="AlphaFoldDB" id="C4QX14"/>
<dbReference type="HOGENOM" id="CLU_154717_1_0_1"/>
<dbReference type="InParanoid" id="C4QX14"/>
<evidence type="ECO:0000256" key="2">
    <source>
        <dbReference type="ARBA" id="ARBA00022824"/>
    </source>
</evidence>
<feature type="transmembrane region" description="Helical" evidence="6">
    <location>
        <begin position="40"/>
        <end position="60"/>
    </location>
</feature>
<dbReference type="Proteomes" id="UP000000314">
    <property type="component" value="Chromosome 1"/>
</dbReference>
<evidence type="ECO:0000313" key="8">
    <source>
        <dbReference type="Proteomes" id="UP000000314"/>
    </source>
</evidence>
<reference evidence="7 8" key="1">
    <citation type="journal article" date="2009" name="Nat. Biotechnol.">
        <title>Genome sequence of the recombinant protein production host Pichia pastoris.</title>
        <authorList>
            <person name="De Schutter K."/>
            <person name="Lin Y.C."/>
            <person name="Tiels P."/>
            <person name="Van Hecke A."/>
            <person name="Glinka S."/>
            <person name="Weber-Lehmann J."/>
            <person name="Rouze P."/>
            <person name="Van de Peer Y."/>
            <person name="Callewaert N."/>
        </authorList>
    </citation>
    <scope>NUCLEOTIDE SEQUENCE [LARGE SCALE GENOMIC DNA]</scope>
    <source>
        <strain evidence="8">GS115 / ATCC 20864</strain>
    </source>
</reference>
<evidence type="ECO:0000256" key="4">
    <source>
        <dbReference type="ARBA" id="ARBA00023136"/>
    </source>
</evidence>
<dbReference type="GO" id="GO:0005789">
    <property type="term" value="C:endoplasmic reticulum membrane"/>
    <property type="evidence" value="ECO:0007669"/>
    <property type="project" value="UniProtKB-SubCell"/>
</dbReference>
<organism evidence="7 8">
    <name type="scientific">Komagataella phaffii (strain GS115 / ATCC 20864)</name>
    <name type="common">Yeast</name>
    <name type="synonym">Pichia pastoris</name>
    <dbReference type="NCBI Taxonomy" id="644223"/>
    <lineage>
        <taxon>Eukaryota</taxon>
        <taxon>Fungi</taxon>
        <taxon>Dikarya</taxon>
        <taxon>Ascomycota</taxon>
        <taxon>Saccharomycotina</taxon>
        <taxon>Pichiomycetes</taxon>
        <taxon>Pichiales</taxon>
        <taxon>Pichiaceae</taxon>
        <taxon>Komagataella</taxon>
    </lineage>
</organism>
<comment type="function">
    <text evidence="6">Required for the assembly of the V0 complex of the vacuolar ATPase (V-ATPase) in the endoplasmic reticulum.</text>
</comment>
<dbReference type="EMBL" id="FN392319">
    <property type="protein sequence ID" value="CAY67787.1"/>
    <property type="molecule type" value="Genomic_DNA"/>
</dbReference>
<dbReference type="HAMAP" id="MF_03058">
    <property type="entry name" value="VMA21"/>
    <property type="match status" value="1"/>
</dbReference>
<evidence type="ECO:0000256" key="6">
    <source>
        <dbReference type="HAMAP-Rule" id="MF_03058"/>
    </source>
</evidence>
<gene>
    <name evidence="7" type="ordered locus">PAS_chr1-1_0410</name>
</gene>
<comment type="similarity">
    <text evidence="6">Belongs to the VMA21 family.</text>
</comment>
<dbReference type="OrthoDB" id="160405at2759"/>
<accession>C4QX14</accession>
<dbReference type="OMA" id="VMAFMED"/>
<name>C4QX14_KOMPG</name>
<dbReference type="InterPro" id="IPR019013">
    <property type="entry name" value="Vma21"/>
</dbReference>
<keyword evidence="4 6" id="KW-0472">Membrane</keyword>
<feature type="short sequence motif" description="Prevents secretion from ER" evidence="6">
    <location>
        <begin position="69"/>
        <end position="72"/>
    </location>
</feature>
<dbReference type="STRING" id="644223.C4QX14"/>
<dbReference type="GeneID" id="8196540"/>
<keyword evidence="3 6" id="KW-1133">Transmembrane helix</keyword>
<keyword evidence="2 6" id="KW-0256">Endoplasmic reticulum</keyword>
<evidence type="ECO:0000256" key="1">
    <source>
        <dbReference type="ARBA" id="ARBA00022692"/>
    </source>
</evidence>
<evidence type="ECO:0000313" key="7">
    <source>
        <dbReference type="EMBL" id="CAY67787.1"/>
    </source>
</evidence>